<dbReference type="InterPro" id="IPR036291">
    <property type="entry name" value="NAD(P)-bd_dom_sf"/>
</dbReference>
<feature type="domain" description="Alcohol dehydrogenase-like C-terminal" evidence="6">
    <location>
        <begin position="151"/>
        <end position="238"/>
    </location>
</feature>
<proteinExistence type="inferred from homology"/>
<evidence type="ECO:0000256" key="4">
    <source>
        <dbReference type="ARBA" id="ARBA00022833"/>
    </source>
</evidence>
<dbReference type="PANTHER" id="PTHR43350">
    <property type="entry name" value="NAD-DEPENDENT ALCOHOL DEHYDROGENASE"/>
    <property type="match status" value="1"/>
</dbReference>
<dbReference type="GO" id="GO:0016491">
    <property type="term" value="F:oxidoreductase activity"/>
    <property type="evidence" value="ECO:0007669"/>
    <property type="project" value="UniProtKB-KW"/>
</dbReference>
<dbReference type="InterPro" id="IPR013149">
    <property type="entry name" value="ADH-like_C"/>
</dbReference>
<evidence type="ECO:0000256" key="1">
    <source>
        <dbReference type="ARBA" id="ARBA00001947"/>
    </source>
</evidence>
<gene>
    <name evidence="7" type="ORF">METZ01_LOCUS397063</name>
</gene>
<protein>
    <recommendedName>
        <fullName evidence="6">Alcohol dehydrogenase-like C-terminal domain-containing protein</fullName>
    </recommendedName>
</protein>
<sequence length="240" mass="26017">MQGRRVCISAPRKVVLEEVTIDPDQLKPTEIVLQTQYTLISAAAEVGLYTGKDWEWDVLYPRYPGFSSVGVVTHSGGEVKRVIPGDLVFSYANHASLTVLDVARDFYLKVPENIVPQQALFARLGSVAMTAPTVATYKPGDWVVLFGLGLVGILAAQVFGQSGTKVIGVDLVDTRLELARKCGIEYTVKHHVEHLPNIVQNLTDGRGAEIVIDAIGNADCVVDGVDLLRRGGQVLLLGHM</sequence>
<evidence type="ECO:0000256" key="3">
    <source>
        <dbReference type="ARBA" id="ARBA00022723"/>
    </source>
</evidence>
<keyword evidence="3" id="KW-0479">Metal-binding</keyword>
<keyword evidence="5" id="KW-0560">Oxidoreductase</keyword>
<dbReference type="InterPro" id="IPR011032">
    <property type="entry name" value="GroES-like_sf"/>
</dbReference>
<evidence type="ECO:0000259" key="6">
    <source>
        <dbReference type="Pfam" id="PF00107"/>
    </source>
</evidence>
<dbReference type="Gene3D" id="3.90.180.10">
    <property type="entry name" value="Medium-chain alcohol dehydrogenases, catalytic domain"/>
    <property type="match status" value="2"/>
</dbReference>
<comment type="cofactor">
    <cofactor evidence="1">
        <name>Zn(2+)</name>
        <dbReference type="ChEBI" id="CHEBI:29105"/>
    </cofactor>
</comment>
<dbReference type="GO" id="GO:0046872">
    <property type="term" value="F:metal ion binding"/>
    <property type="evidence" value="ECO:0007669"/>
    <property type="project" value="UniProtKB-KW"/>
</dbReference>
<organism evidence="7">
    <name type="scientific">marine metagenome</name>
    <dbReference type="NCBI Taxonomy" id="408172"/>
    <lineage>
        <taxon>unclassified sequences</taxon>
        <taxon>metagenomes</taxon>
        <taxon>ecological metagenomes</taxon>
    </lineage>
</organism>
<evidence type="ECO:0000313" key="7">
    <source>
        <dbReference type="EMBL" id="SVD44209.1"/>
    </source>
</evidence>
<feature type="non-terminal residue" evidence="7">
    <location>
        <position position="240"/>
    </location>
</feature>
<evidence type="ECO:0000256" key="5">
    <source>
        <dbReference type="ARBA" id="ARBA00023002"/>
    </source>
</evidence>
<dbReference type="CDD" id="cd08255">
    <property type="entry name" value="2-desacetyl-2-hydroxyethyl_bacteriochlorophyllide_like"/>
    <property type="match status" value="1"/>
</dbReference>
<dbReference type="Pfam" id="PF00107">
    <property type="entry name" value="ADH_zinc_N"/>
    <property type="match status" value="1"/>
</dbReference>
<dbReference type="AlphaFoldDB" id="A0A382VCM2"/>
<dbReference type="SUPFAM" id="SSF51735">
    <property type="entry name" value="NAD(P)-binding Rossmann-fold domains"/>
    <property type="match status" value="1"/>
</dbReference>
<accession>A0A382VCM2</accession>
<name>A0A382VCM2_9ZZZZ</name>
<keyword evidence="4" id="KW-0862">Zinc</keyword>
<evidence type="ECO:0000256" key="2">
    <source>
        <dbReference type="ARBA" id="ARBA00008072"/>
    </source>
</evidence>
<comment type="similarity">
    <text evidence="2">Belongs to the zinc-containing alcohol dehydrogenase family.</text>
</comment>
<dbReference type="PANTHER" id="PTHR43350:SF19">
    <property type="entry name" value="D-GULOSIDE 3-DEHYDROGENASE"/>
    <property type="match status" value="1"/>
</dbReference>
<dbReference type="EMBL" id="UINC01150905">
    <property type="protein sequence ID" value="SVD44209.1"/>
    <property type="molecule type" value="Genomic_DNA"/>
</dbReference>
<dbReference type="Gene3D" id="3.40.50.720">
    <property type="entry name" value="NAD(P)-binding Rossmann-like Domain"/>
    <property type="match status" value="1"/>
</dbReference>
<reference evidence="7" key="1">
    <citation type="submission" date="2018-05" db="EMBL/GenBank/DDBJ databases">
        <authorList>
            <person name="Lanie J.A."/>
            <person name="Ng W.-L."/>
            <person name="Kazmierczak K.M."/>
            <person name="Andrzejewski T.M."/>
            <person name="Davidsen T.M."/>
            <person name="Wayne K.J."/>
            <person name="Tettelin H."/>
            <person name="Glass J.I."/>
            <person name="Rusch D."/>
            <person name="Podicherti R."/>
            <person name="Tsui H.-C.T."/>
            <person name="Winkler M.E."/>
        </authorList>
    </citation>
    <scope>NUCLEOTIDE SEQUENCE</scope>
</reference>
<dbReference type="SUPFAM" id="SSF50129">
    <property type="entry name" value="GroES-like"/>
    <property type="match status" value="1"/>
</dbReference>